<dbReference type="InterPro" id="IPR011083">
    <property type="entry name" value="Phage_tail_collar_dom"/>
</dbReference>
<evidence type="ECO:0000313" key="3">
    <source>
        <dbReference type="EMBL" id="CAB4171856.1"/>
    </source>
</evidence>
<gene>
    <name evidence="3" type="ORF">UFOVP929_25</name>
</gene>
<name>A0A6J5PPF1_9CAUD</name>
<dbReference type="InterPro" id="IPR037053">
    <property type="entry name" value="Phage_tail_collar_dom_sf"/>
</dbReference>
<feature type="compositionally biased region" description="Low complexity" evidence="1">
    <location>
        <begin position="176"/>
        <end position="202"/>
    </location>
</feature>
<sequence>MSSVFPAESALGAANYSGSDVEDVRIKLAAAGPIPTAVLYNNAKDLSKALVAASALASVPTGTISAFAGVTLPTGYLWCDGAAQLKASYPDLYLVLGASRYAVDTATQFYTPNLTSHLPRGAATTGGVVTTNNNNTHGHGNNATTVGNPTVAVTNNNNATSLAHNHNVNAGSTSSTGGHNHNINGTTTTGGANGNAAVGNTVSKSNSAHQHTVSGQSTADTGVHNHNNNATSTASDGGTLAHSHANTATATQGTVTTGTVIDNSTYVPAFVEVNYIIKT</sequence>
<evidence type="ECO:0000256" key="1">
    <source>
        <dbReference type="SAM" id="MobiDB-lite"/>
    </source>
</evidence>
<proteinExistence type="predicted"/>
<feature type="domain" description="Phage tail collar" evidence="2">
    <location>
        <begin position="62"/>
        <end position="117"/>
    </location>
</feature>
<evidence type="ECO:0000259" key="2">
    <source>
        <dbReference type="Pfam" id="PF07484"/>
    </source>
</evidence>
<accession>A0A6J5PPF1</accession>
<feature type="compositionally biased region" description="Polar residues" evidence="1">
    <location>
        <begin position="161"/>
        <end position="175"/>
    </location>
</feature>
<dbReference type="SUPFAM" id="SSF88874">
    <property type="entry name" value="Receptor-binding domain of short tail fibre protein gp12"/>
    <property type="match status" value="1"/>
</dbReference>
<feature type="compositionally biased region" description="Low complexity" evidence="1">
    <location>
        <begin position="121"/>
        <end position="160"/>
    </location>
</feature>
<reference evidence="3" key="1">
    <citation type="submission" date="2020-05" db="EMBL/GenBank/DDBJ databases">
        <authorList>
            <person name="Chiriac C."/>
            <person name="Salcher M."/>
            <person name="Ghai R."/>
            <person name="Kavagutti S V."/>
        </authorList>
    </citation>
    <scope>NUCLEOTIDE SEQUENCE</scope>
</reference>
<dbReference type="Pfam" id="PF07484">
    <property type="entry name" value="Collar"/>
    <property type="match status" value="1"/>
</dbReference>
<organism evidence="3">
    <name type="scientific">uncultured Caudovirales phage</name>
    <dbReference type="NCBI Taxonomy" id="2100421"/>
    <lineage>
        <taxon>Viruses</taxon>
        <taxon>Duplodnaviria</taxon>
        <taxon>Heunggongvirae</taxon>
        <taxon>Uroviricota</taxon>
        <taxon>Caudoviricetes</taxon>
        <taxon>Peduoviridae</taxon>
        <taxon>Maltschvirus</taxon>
        <taxon>Maltschvirus maltsch</taxon>
    </lineage>
</organism>
<feature type="region of interest" description="Disordered" evidence="1">
    <location>
        <begin position="121"/>
        <end position="241"/>
    </location>
</feature>
<feature type="compositionally biased region" description="Polar residues" evidence="1">
    <location>
        <begin position="203"/>
        <end position="236"/>
    </location>
</feature>
<protein>
    <submittedName>
        <fullName evidence="3">Phage tail collar domain containing protein</fullName>
    </submittedName>
</protein>
<dbReference type="Gene3D" id="3.90.1340.10">
    <property type="entry name" value="Phage tail collar domain"/>
    <property type="match status" value="1"/>
</dbReference>
<dbReference type="EMBL" id="LR796871">
    <property type="protein sequence ID" value="CAB4171856.1"/>
    <property type="molecule type" value="Genomic_DNA"/>
</dbReference>